<protein>
    <submittedName>
        <fullName evidence="1">Uncharacterized protein</fullName>
    </submittedName>
</protein>
<name>A0A6M0SLC6_CLOBO</name>
<dbReference type="EMBL" id="SGKU01000012">
    <property type="protein sequence ID" value="NFA42113.1"/>
    <property type="molecule type" value="Genomic_DNA"/>
</dbReference>
<accession>A0A6M0SLC6</accession>
<evidence type="ECO:0000313" key="2">
    <source>
        <dbReference type="Proteomes" id="UP000472355"/>
    </source>
</evidence>
<sequence>MAKNEILKCEVLNYIVECANEGELMMDTFGVMVNQYIAVLDQSVDKLINYIKDKVISAIIFLDKDRKNDLEISFNDGKKIIIGYL</sequence>
<dbReference type="AlphaFoldDB" id="A0A6M0SLC6"/>
<gene>
    <name evidence="1" type="ORF">EXM65_05865</name>
</gene>
<proteinExistence type="predicted"/>
<dbReference type="Proteomes" id="UP000472355">
    <property type="component" value="Unassembled WGS sequence"/>
</dbReference>
<evidence type="ECO:0000313" key="1">
    <source>
        <dbReference type="EMBL" id="NFA42113.1"/>
    </source>
</evidence>
<organism evidence="1 2">
    <name type="scientific">Clostridium botulinum</name>
    <dbReference type="NCBI Taxonomy" id="1491"/>
    <lineage>
        <taxon>Bacteria</taxon>
        <taxon>Bacillati</taxon>
        <taxon>Bacillota</taxon>
        <taxon>Clostridia</taxon>
        <taxon>Eubacteriales</taxon>
        <taxon>Clostridiaceae</taxon>
        <taxon>Clostridium</taxon>
    </lineage>
</organism>
<reference evidence="1 2" key="1">
    <citation type="submission" date="2019-02" db="EMBL/GenBank/DDBJ databases">
        <title>Genome sequencing of Clostridium botulinum clinical isolates.</title>
        <authorList>
            <person name="Brunt J."/>
            <person name="Van Vliet A.H.M."/>
            <person name="Stringer S.C."/>
            <person name="Grant K.A."/>
            <person name="Carter A.C."/>
            <person name="Peck M.W."/>
        </authorList>
    </citation>
    <scope>NUCLEOTIDE SEQUENCE [LARGE SCALE GENOMIC DNA]</scope>
    <source>
        <strain evidence="1 2">H113700579</strain>
    </source>
</reference>
<comment type="caution">
    <text evidence="1">The sequence shown here is derived from an EMBL/GenBank/DDBJ whole genome shotgun (WGS) entry which is preliminary data.</text>
</comment>